<proteinExistence type="inferred from homology"/>
<dbReference type="STRING" id="553311.SAMN05216231_2302"/>
<dbReference type="Pfam" id="PF03698">
    <property type="entry name" value="UPF0180"/>
    <property type="match status" value="1"/>
</dbReference>
<dbReference type="EMBL" id="FNKD01000002">
    <property type="protein sequence ID" value="SDQ64898.1"/>
    <property type="molecule type" value="Genomic_DNA"/>
</dbReference>
<accession>A0A1H1CLG5</accession>
<gene>
    <name evidence="2" type="ORF">SAMN05216231_2302</name>
</gene>
<protein>
    <recommendedName>
        <fullName evidence="1">UPF0180 protein SAMN05216231_2302</fullName>
    </recommendedName>
</protein>
<dbReference type="InterPro" id="IPR005370">
    <property type="entry name" value="UPF0180"/>
</dbReference>
<name>A0A1H1CLG5_9BACI</name>
<dbReference type="HAMAP" id="MF_00506">
    <property type="entry name" value="UPF0180"/>
    <property type="match status" value="1"/>
</dbReference>
<sequence>MARIGVEESLSDVKDGLMEMGHDVVDLHSEDDTEYCDCCVITGQDKNVMGMSTTSIAGPVINAEGYSAEEVCQMVNQKLNGNE</sequence>
<dbReference type="AlphaFoldDB" id="A0A1H1CLG5"/>
<reference evidence="2 3" key="1">
    <citation type="submission" date="2016-10" db="EMBL/GenBank/DDBJ databases">
        <authorList>
            <person name="de Groot N.N."/>
        </authorList>
    </citation>
    <scope>NUCLEOTIDE SEQUENCE [LARGE SCALE GENOMIC DNA]</scope>
    <source>
        <strain evidence="2 3">CGMCC 1.10449</strain>
    </source>
</reference>
<dbReference type="RefSeq" id="WP_092493109.1">
    <property type="nucleotide sequence ID" value="NZ_FNKD01000002.1"/>
</dbReference>
<dbReference type="NCBIfam" id="NF002845">
    <property type="entry name" value="PRK03094.1"/>
    <property type="match status" value="1"/>
</dbReference>
<evidence type="ECO:0000313" key="2">
    <source>
        <dbReference type="EMBL" id="SDQ64898.1"/>
    </source>
</evidence>
<keyword evidence="3" id="KW-1185">Reference proteome</keyword>
<comment type="similarity">
    <text evidence="1">Belongs to the UPF0180 family.</text>
</comment>
<evidence type="ECO:0000256" key="1">
    <source>
        <dbReference type="HAMAP-Rule" id="MF_00506"/>
    </source>
</evidence>
<evidence type="ECO:0000313" key="3">
    <source>
        <dbReference type="Proteomes" id="UP000199444"/>
    </source>
</evidence>
<dbReference type="Proteomes" id="UP000199444">
    <property type="component" value="Unassembled WGS sequence"/>
</dbReference>
<organism evidence="2 3">
    <name type="scientific">Virgibacillus salinus</name>
    <dbReference type="NCBI Taxonomy" id="553311"/>
    <lineage>
        <taxon>Bacteria</taxon>
        <taxon>Bacillati</taxon>
        <taxon>Bacillota</taxon>
        <taxon>Bacilli</taxon>
        <taxon>Bacillales</taxon>
        <taxon>Bacillaceae</taxon>
        <taxon>Virgibacillus</taxon>
    </lineage>
</organism>